<dbReference type="Proteomes" id="UP000245474">
    <property type="component" value="Unassembled WGS sequence"/>
</dbReference>
<dbReference type="PANTHER" id="PTHR43080:SF26">
    <property type="entry name" value="REGULATORY PROTEIN"/>
    <property type="match status" value="1"/>
</dbReference>
<dbReference type="AlphaFoldDB" id="A0A2U2N8U8"/>
<dbReference type="InterPro" id="IPR046342">
    <property type="entry name" value="CBS_dom_sf"/>
</dbReference>
<name>A0A2U2N8U8_9GAMM</name>
<dbReference type="RefSeq" id="WP_109675689.1">
    <property type="nucleotide sequence ID" value="NZ_CP086615.1"/>
</dbReference>
<dbReference type="PROSITE" id="PS51371">
    <property type="entry name" value="CBS"/>
    <property type="match status" value="2"/>
</dbReference>
<gene>
    <name evidence="4" type="ORF">DEM34_01940</name>
</gene>
<comment type="caution">
    <text evidence="4">The sequence shown here is derived from an EMBL/GenBank/DDBJ whole genome shotgun (WGS) entry which is preliminary data.</text>
</comment>
<dbReference type="Gene3D" id="3.10.580.10">
    <property type="entry name" value="CBS-domain"/>
    <property type="match status" value="1"/>
</dbReference>
<keyword evidence="4" id="KW-0808">Transferase</keyword>
<proteinExistence type="predicted"/>
<dbReference type="GO" id="GO:0016301">
    <property type="term" value="F:kinase activity"/>
    <property type="evidence" value="ECO:0007669"/>
    <property type="project" value="UniProtKB-KW"/>
</dbReference>
<dbReference type="Pfam" id="PF00571">
    <property type="entry name" value="CBS"/>
    <property type="match status" value="2"/>
</dbReference>
<accession>A0A2U2N8U8</accession>
<evidence type="ECO:0000256" key="2">
    <source>
        <dbReference type="PROSITE-ProRule" id="PRU00703"/>
    </source>
</evidence>
<dbReference type="EMBL" id="QFFI01000002">
    <property type="protein sequence ID" value="PWG65523.1"/>
    <property type="molecule type" value="Genomic_DNA"/>
</dbReference>
<protein>
    <submittedName>
        <fullName evidence="4">Histidine kinase</fullName>
    </submittedName>
</protein>
<reference evidence="4 5" key="1">
    <citation type="submission" date="2018-05" db="EMBL/GenBank/DDBJ databases">
        <title>Spiribacter halobius sp. nov., a moderately halophilic bacterium isolated from marine solar saltern.</title>
        <authorList>
            <person name="Zheng W.-S."/>
            <person name="Lu D.-C."/>
            <person name="Du Z.-J."/>
        </authorList>
    </citation>
    <scope>NUCLEOTIDE SEQUENCE [LARGE SCALE GENOMIC DNA]</scope>
    <source>
        <strain evidence="4 5">E85</strain>
    </source>
</reference>
<dbReference type="SUPFAM" id="SSF54631">
    <property type="entry name" value="CBS-domain pair"/>
    <property type="match status" value="1"/>
</dbReference>
<keyword evidence="5" id="KW-1185">Reference proteome</keyword>
<feature type="domain" description="CBS" evidence="3">
    <location>
        <begin position="13"/>
        <end position="70"/>
    </location>
</feature>
<evidence type="ECO:0000313" key="5">
    <source>
        <dbReference type="Proteomes" id="UP000245474"/>
    </source>
</evidence>
<dbReference type="InterPro" id="IPR000644">
    <property type="entry name" value="CBS_dom"/>
</dbReference>
<evidence type="ECO:0000256" key="1">
    <source>
        <dbReference type="ARBA" id="ARBA00023122"/>
    </source>
</evidence>
<dbReference type="InterPro" id="IPR051257">
    <property type="entry name" value="Diverse_CBS-Domain"/>
</dbReference>
<keyword evidence="1 2" id="KW-0129">CBS domain</keyword>
<evidence type="ECO:0000259" key="3">
    <source>
        <dbReference type="PROSITE" id="PS51371"/>
    </source>
</evidence>
<feature type="domain" description="CBS" evidence="3">
    <location>
        <begin position="86"/>
        <end position="142"/>
    </location>
</feature>
<dbReference type="PANTHER" id="PTHR43080">
    <property type="entry name" value="CBS DOMAIN-CONTAINING PROTEIN CBSX3, MITOCHONDRIAL"/>
    <property type="match status" value="1"/>
</dbReference>
<sequence length="144" mass="16045">MYEFLRYRVVDAMTRDPVTVGPDTTLGELEALFARHDFNGVPVVREDGTLAGFATKLDMLKAFRFRPEAMVPPYDQIMAQPISGVMTTEPMTVPPDRPLTRVLDALVEQRVKSFPVVDTDRLVGVIAREDVLTALRRATRGVGP</sequence>
<organism evidence="4 5">
    <name type="scientific">Sediminicurvatus halobius</name>
    <dbReference type="NCBI Taxonomy" id="2182432"/>
    <lineage>
        <taxon>Bacteria</taxon>
        <taxon>Pseudomonadati</taxon>
        <taxon>Pseudomonadota</taxon>
        <taxon>Gammaproteobacteria</taxon>
        <taxon>Chromatiales</taxon>
        <taxon>Ectothiorhodospiraceae</taxon>
        <taxon>Sediminicurvatus</taxon>
    </lineage>
</organism>
<keyword evidence="4" id="KW-0418">Kinase</keyword>
<dbReference type="OrthoDB" id="9790355at2"/>
<dbReference type="SMART" id="SM00116">
    <property type="entry name" value="CBS"/>
    <property type="match status" value="2"/>
</dbReference>
<evidence type="ECO:0000313" key="4">
    <source>
        <dbReference type="EMBL" id="PWG65523.1"/>
    </source>
</evidence>